<reference evidence="3" key="1">
    <citation type="journal article" date="2019" name="Int. J. Syst. Evol. Microbiol.">
        <title>The Global Catalogue of Microorganisms (GCM) 10K type strain sequencing project: providing services to taxonomists for standard genome sequencing and annotation.</title>
        <authorList>
            <consortium name="The Broad Institute Genomics Platform"/>
            <consortium name="The Broad Institute Genome Sequencing Center for Infectious Disease"/>
            <person name="Wu L."/>
            <person name="Ma J."/>
        </authorList>
    </citation>
    <scope>NUCLEOTIDE SEQUENCE [LARGE SCALE GENOMIC DNA]</scope>
    <source>
        <strain evidence="3">CCUG 67170</strain>
    </source>
</reference>
<evidence type="ECO:0000313" key="3">
    <source>
        <dbReference type="Proteomes" id="UP001595807"/>
    </source>
</evidence>
<protein>
    <recommendedName>
        <fullName evidence="4">DUF4926 domain-containing protein</fullName>
    </recommendedName>
</protein>
<dbReference type="Proteomes" id="UP001595807">
    <property type="component" value="Unassembled WGS sequence"/>
</dbReference>
<sequence length="88" mass="9842">MMFTTTYTDREIIDIIDLEYDKDVYIGKALGIDNFDTYLGTVSHIYENSEAGEQIYVLTNQTADHTLNVDNPATNAVPYTASESEPSP</sequence>
<evidence type="ECO:0000256" key="1">
    <source>
        <dbReference type="SAM" id="MobiDB-lite"/>
    </source>
</evidence>
<name>A0ABV8CT31_9STRE</name>
<organism evidence="2 3">
    <name type="scientific">Streptococcus caprae</name>
    <dbReference type="NCBI Taxonomy" id="1640501"/>
    <lineage>
        <taxon>Bacteria</taxon>
        <taxon>Bacillati</taxon>
        <taxon>Bacillota</taxon>
        <taxon>Bacilli</taxon>
        <taxon>Lactobacillales</taxon>
        <taxon>Streptococcaceae</taxon>
        <taxon>Streptococcus</taxon>
    </lineage>
</organism>
<dbReference type="RefSeq" id="WP_380424556.1">
    <property type="nucleotide sequence ID" value="NZ_JBHRZV010000004.1"/>
</dbReference>
<evidence type="ECO:0008006" key="4">
    <source>
        <dbReference type="Google" id="ProtNLM"/>
    </source>
</evidence>
<dbReference type="EMBL" id="JBHRZV010000004">
    <property type="protein sequence ID" value="MFC3927252.1"/>
    <property type="molecule type" value="Genomic_DNA"/>
</dbReference>
<gene>
    <name evidence="2" type="ORF">ACFORF_01200</name>
</gene>
<evidence type="ECO:0000313" key="2">
    <source>
        <dbReference type="EMBL" id="MFC3927252.1"/>
    </source>
</evidence>
<accession>A0ABV8CT31</accession>
<feature type="region of interest" description="Disordered" evidence="1">
    <location>
        <begin position="67"/>
        <end position="88"/>
    </location>
</feature>
<keyword evidence="3" id="KW-1185">Reference proteome</keyword>
<comment type="caution">
    <text evidence="2">The sequence shown here is derived from an EMBL/GenBank/DDBJ whole genome shotgun (WGS) entry which is preliminary data.</text>
</comment>
<proteinExistence type="predicted"/>